<dbReference type="EMBL" id="JASOOE010000006">
    <property type="protein sequence ID" value="MDK7187170.1"/>
    <property type="molecule type" value="Genomic_DNA"/>
</dbReference>
<reference evidence="1" key="1">
    <citation type="submission" date="2023-05" db="EMBL/GenBank/DDBJ databases">
        <title>Cataloging the Phylogenetic Diversity of Human Bladder Bacteria.</title>
        <authorList>
            <person name="Du J."/>
        </authorList>
    </citation>
    <scope>NUCLEOTIDE SEQUENCE</scope>
    <source>
        <strain evidence="1">UMB1231</strain>
    </source>
</reference>
<evidence type="ECO:0000313" key="1">
    <source>
        <dbReference type="EMBL" id="MDK7187170.1"/>
    </source>
</evidence>
<accession>A0AAJ1Q606</accession>
<evidence type="ECO:0000313" key="2">
    <source>
        <dbReference type="Proteomes" id="UP001229251"/>
    </source>
</evidence>
<protein>
    <submittedName>
        <fullName evidence="1">Uncharacterized protein</fullName>
    </submittedName>
</protein>
<sequence>MLEFKTQFEALLKEKELPTQYQAIEGGHHLYRFQFRASKERMLMVEVILQKSEEAYFDAQIIYRQVHVLDDYQKKFQALEAINDLNGAKTGYYNLYLAGDGEIYLRSLIRCCQDPRPLYDTLVIGSTIARLLQKSLPEKLGKSL</sequence>
<dbReference type="AlphaFoldDB" id="A0AAJ1Q606"/>
<gene>
    <name evidence="1" type="ORF">QP433_04165</name>
</gene>
<dbReference type="Proteomes" id="UP001229251">
    <property type="component" value="Unassembled WGS sequence"/>
</dbReference>
<dbReference type="RefSeq" id="WP_070609083.1">
    <property type="nucleotide sequence ID" value="NZ_JASOOE010000006.1"/>
</dbReference>
<name>A0AAJ1Q606_9LACT</name>
<proteinExistence type="predicted"/>
<comment type="caution">
    <text evidence="1">The sequence shown here is derived from an EMBL/GenBank/DDBJ whole genome shotgun (WGS) entry which is preliminary data.</text>
</comment>
<organism evidence="1 2">
    <name type="scientific">Facklamia hominis</name>
    <dbReference type="NCBI Taxonomy" id="178214"/>
    <lineage>
        <taxon>Bacteria</taxon>
        <taxon>Bacillati</taxon>
        <taxon>Bacillota</taxon>
        <taxon>Bacilli</taxon>
        <taxon>Lactobacillales</taxon>
        <taxon>Aerococcaceae</taxon>
        <taxon>Facklamia</taxon>
    </lineage>
</organism>